<reference evidence="2 3" key="1">
    <citation type="journal article" date="2018" name="MBio">
        <title>Comparative Genomics Reveals the Core Gene Toolbox for the Fungus-Insect Symbiosis.</title>
        <authorList>
            <person name="Wang Y."/>
            <person name="Stata M."/>
            <person name="Wang W."/>
            <person name="Stajich J.E."/>
            <person name="White M.M."/>
            <person name="Moncalvo J.M."/>
        </authorList>
    </citation>
    <scope>NUCLEOTIDE SEQUENCE [LARGE SCALE GENOMIC DNA]</scope>
    <source>
        <strain evidence="2 3">AUS-77-4</strain>
    </source>
</reference>
<comment type="caution">
    <text evidence="2">The sequence shown here is derived from an EMBL/GenBank/DDBJ whole genome shotgun (WGS) entry which is preliminary data.</text>
</comment>
<evidence type="ECO:0000313" key="2">
    <source>
        <dbReference type="EMBL" id="PVU99716.1"/>
    </source>
</evidence>
<dbReference type="Proteomes" id="UP000245699">
    <property type="component" value="Unassembled WGS sequence"/>
</dbReference>
<accession>A0A2T9Z594</accession>
<dbReference type="InterPro" id="IPR006708">
    <property type="entry name" value="Pex19"/>
</dbReference>
<organism evidence="2 3">
    <name type="scientific">Furculomyces boomerangus</name>
    <dbReference type="NCBI Taxonomy" id="61424"/>
    <lineage>
        <taxon>Eukaryota</taxon>
        <taxon>Fungi</taxon>
        <taxon>Fungi incertae sedis</taxon>
        <taxon>Zoopagomycota</taxon>
        <taxon>Kickxellomycotina</taxon>
        <taxon>Harpellomycetes</taxon>
        <taxon>Harpellales</taxon>
        <taxon>Harpellaceae</taxon>
        <taxon>Furculomyces</taxon>
    </lineage>
</organism>
<evidence type="ECO:0000256" key="1">
    <source>
        <dbReference type="SAM" id="MobiDB-lite"/>
    </source>
</evidence>
<dbReference type="AlphaFoldDB" id="A0A2T9Z594"/>
<keyword evidence="3" id="KW-1185">Reference proteome</keyword>
<dbReference type="Gene3D" id="1.20.120.900">
    <property type="entry name" value="Pex19, mPTS binding domain"/>
    <property type="match status" value="1"/>
</dbReference>
<evidence type="ECO:0000313" key="3">
    <source>
        <dbReference type="Proteomes" id="UP000245699"/>
    </source>
</evidence>
<feature type="region of interest" description="Disordered" evidence="1">
    <location>
        <begin position="300"/>
        <end position="327"/>
    </location>
</feature>
<dbReference type="STRING" id="61424.A0A2T9Z594"/>
<evidence type="ECO:0008006" key="4">
    <source>
        <dbReference type="Google" id="ProtNLM"/>
    </source>
</evidence>
<protein>
    <recommendedName>
        <fullName evidence="4">Peroxin-19</fullName>
    </recommendedName>
</protein>
<feature type="compositionally biased region" description="Polar residues" evidence="1">
    <location>
        <begin position="317"/>
        <end position="327"/>
    </location>
</feature>
<dbReference type="InterPro" id="IPR038322">
    <property type="entry name" value="Pex19_C_sf"/>
</dbReference>
<dbReference type="EMBL" id="MBFT01000022">
    <property type="protein sequence ID" value="PVU99716.1"/>
    <property type="molecule type" value="Genomic_DNA"/>
</dbReference>
<feature type="compositionally biased region" description="Basic and acidic residues" evidence="1">
    <location>
        <begin position="132"/>
        <end position="148"/>
    </location>
</feature>
<dbReference type="PANTHER" id="PTHR12774:SF2">
    <property type="entry name" value="PEROXISOMAL BIOGENESIS FACTOR 19"/>
    <property type="match status" value="1"/>
</dbReference>
<gene>
    <name evidence="2" type="ORF">BB559_000442</name>
</gene>
<name>A0A2T9Z594_9FUNG</name>
<sequence length="327" mass="36189">MENISDEEFDDLLDDALDDFDKVETVEKSSILTDKQNVGKMPESEKDHLNELFGGIDPNNEAELANVFAREFSEHLSKSIGSEDIDNDEEFDDQFADLLKGFMSMGSGGGAEGDKALQDLFASLGGSLDKDFGAVPKETKQEKPKQEKINPLPKESSLQDRIQHTMAMLNESDQISSEKATGAKDSNPFSAVLNSGAGLDNLIDDKEIESMIENIMKEMTTKEILYEPMKSLLIEYPKFFEEHGKDSKQEDMKRYEQQHENIKKIVSLFESPDSETEPVKAQITSLLEKIQECGEPPKEVLAAVGPGAGETIPGNGSKPNPDQCTLM</sequence>
<dbReference type="Pfam" id="PF04614">
    <property type="entry name" value="Pex19"/>
    <property type="match status" value="1"/>
</dbReference>
<dbReference type="GO" id="GO:0045046">
    <property type="term" value="P:protein import into peroxisome membrane"/>
    <property type="evidence" value="ECO:0007669"/>
    <property type="project" value="TreeGrafter"/>
</dbReference>
<dbReference type="OrthoDB" id="21292at2759"/>
<proteinExistence type="predicted"/>
<dbReference type="GO" id="GO:0005778">
    <property type="term" value="C:peroxisomal membrane"/>
    <property type="evidence" value="ECO:0007669"/>
    <property type="project" value="TreeGrafter"/>
</dbReference>
<dbReference type="GO" id="GO:0033328">
    <property type="term" value="F:peroxisome membrane targeting sequence binding"/>
    <property type="evidence" value="ECO:0007669"/>
    <property type="project" value="TreeGrafter"/>
</dbReference>
<feature type="region of interest" description="Disordered" evidence="1">
    <location>
        <begin position="132"/>
        <end position="155"/>
    </location>
</feature>
<dbReference type="PANTHER" id="PTHR12774">
    <property type="entry name" value="PEROXISOMAL BIOGENESIS FACTOR 19"/>
    <property type="match status" value="1"/>
</dbReference>